<dbReference type="Pfam" id="PF10671">
    <property type="entry name" value="TcpQ"/>
    <property type="match status" value="1"/>
</dbReference>
<reference evidence="3 4" key="1">
    <citation type="journal article" date="2018" name="Aquat. Microb. Ecol.">
        <title>Gammaproteobacterial methanotrophs dominate.</title>
        <authorList>
            <person name="Rissanen A.J."/>
            <person name="Saarenheimo J."/>
            <person name="Tiirola M."/>
            <person name="Peura S."/>
            <person name="Aalto S.L."/>
            <person name="Karvinen A."/>
            <person name="Nykanen H."/>
        </authorList>
    </citation>
    <scope>NUCLEOTIDE SEQUENCE [LARGE SCALE GENOMIC DNA]</scope>
    <source>
        <strain evidence="3">AMbin10</strain>
    </source>
</reference>
<feature type="region of interest" description="Disordered" evidence="1">
    <location>
        <begin position="79"/>
        <end position="110"/>
    </location>
</feature>
<protein>
    <recommendedName>
        <fullName evidence="2">Toxin co-regulated pilus biosynthesis protein Q C-terminal domain-containing protein</fullName>
    </recommendedName>
</protein>
<evidence type="ECO:0000259" key="2">
    <source>
        <dbReference type="Pfam" id="PF10671"/>
    </source>
</evidence>
<comment type="caution">
    <text evidence="3">The sequence shown here is derived from an EMBL/GenBank/DDBJ whole genome shotgun (WGS) entry which is preliminary data.</text>
</comment>
<evidence type="ECO:0000256" key="1">
    <source>
        <dbReference type="SAM" id="MobiDB-lite"/>
    </source>
</evidence>
<dbReference type="Gene3D" id="3.55.50.70">
    <property type="match status" value="1"/>
</dbReference>
<sequence>MSQRLVVLSILMCGLLPVSLGAGARCRRPLPDVPASAESSAIHKGNVDIHPLAQSAPDQPRKPSKPAVVAPVAAIAGNGRGALQTPGRANGPGGAAPADGDDDGSPIPAKPEKEAIANVKLADATPAYAAKSSKPVHVALDTGQTYRVSAGETLRTALTRWTSGSGWDLVWDAPNDYSLSAAAEFHGGLTEAVTQLMESLRANGAPFGADVWQGNQVIRVTRNR</sequence>
<evidence type="ECO:0000313" key="4">
    <source>
        <dbReference type="Proteomes" id="UP000249396"/>
    </source>
</evidence>
<name>A0A2W4QSB9_9GAMM</name>
<proteinExistence type="predicted"/>
<dbReference type="Proteomes" id="UP000249396">
    <property type="component" value="Unassembled WGS sequence"/>
</dbReference>
<dbReference type="InterPro" id="IPR018927">
    <property type="entry name" value="Pilus_synth_Q_C"/>
</dbReference>
<evidence type="ECO:0000313" key="3">
    <source>
        <dbReference type="EMBL" id="PZN74985.1"/>
    </source>
</evidence>
<dbReference type="EMBL" id="QJPH01000406">
    <property type="protein sequence ID" value="PZN74985.1"/>
    <property type="molecule type" value="Genomic_DNA"/>
</dbReference>
<feature type="domain" description="Toxin co-regulated pilus biosynthesis protein Q C-terminal" evidence="2">
    <location>
        <begin position="144"/>
        <end position="222"/>
    </location>
</feature>
<accession>A0A2W4QSB9</accession>
<dbReference type="AlphaFoldDB" id="A0A2W4QSB9"/>
<organism evidence="3 4">
    <name type="scientific">Candidatus Methylumidiphilus alinenensis</name>
    <dbReference type="NCBI Taxonomy" id="2202197"/>
    <lineage>
        <taxon>Bacteria</taxon>
        <taxon>Pseudomonadati</taxon>
        <taxon>Pseudomonadota</taxon>
        <taxon>Gammaproteobacteria</taxon>
        <taxon>Methylococcales</taxon>
        <taxon>Candidatus Methylumidiphilus</taxon>
    </lineage>
</organism>
<gene>
    <name evidence="3" type="ORF">DM484_19870</name>
</gene>